<dbReference type="EMBL" id="CZPT02000952">
    <property type="protein sequence ID" value="SCU68303.1"/>
    <property type="molecule type" value="Genomic_DNA"/>
</dbReference>
<comment type="caution">
    <text evidence="2">The sequence shown here is derived from an EMBL/GenBank/DDBJ whole genome shotgun (WGS) entry which is preliminary data.</text>
</comment>
<gene>
    <name evidence="2" type="ORF">TEOVI_000644200</name>
</gene>
<dbReference type="RefSeq" id="XP_067079482.1">
    <property type="nucleotide sequence ID" value="XM_067223381.1"/>
</dbReference>
<dbReference type="SMART" id="SM00368">
    <property type="entry name" value="LRR_RI"/>
    <property type="match status" value="8"/>
</dbReference>
<dbReference type="SMR" id="A0A1G4I877"/>
<name>A0A1G4I877_TRYEQ</name>
<protein>
    <submittedName>
        <fullName evidence="2">Leucine Rich repeat/Leucine Rich Repeat, putative</fullName>
    </submittedName>
</protein>
<dbReference type="InterPro" id="IPR052201">
    <property type="entry name" value="LRR-containing_regulator"/>
</dbReference>
<dbReference type="Proteomes" id="UP000195570">
    <property type="component" value="Unassembled WGS sequence"/>
</dbReference>
<dbReference type="AlphaFoldDB" id="A0A1G4I877"/>
<dbReference type="Pfam" id="PF13516">
    <property type="entry name" value="LRR_6"/>
    <property type="match status" value="3"/>
</dbReference>
<dbReference type="GeneID" id="92380376"/>
<dbReference type="PANTHER" id="PTHR24111">
    <property type="entry name" value="LEUCINE-RICH REPEAT-CONTAINING PROTEIN 34"/>
    <property type="match status" value="1"/>
</dbReference>
<evidence type="ECO:0000313" key="2">
    <source>
        <dbReference type="EMBL" id="SCU68303.1"/>
    </source>
</evidence>
<sequence>MWEETYVRACANLGVQPRNEVLAAVGGTAQLCGNTFANFENRLTDEELAALCETCRQISLVAVVRLPYNNITCRGATALAKAMKEGFSTLQYLDLSYNSINEEGANAIAAAATNYEMLSTLLLNGNPIGGGSGPCLKTLLESENTQLVTLDLEQTDQGLKSLVHIARGLVHNTTLTTLNLGRPLMTNPMDVSYVVEHLSLALKENRTLRFLGLSHFNMADCDLALLLSTLRDSAVTTLSLKGNKLSQASGEPLAQLLAHRPDFLSLDVTANRLRDVGALAIAAVIANHPGLRELQIGFNTIGGVGISALAQSLAANASITTLKLWGNDLTDESVRDLYAIRGRFESMEVTDFSFYVVDGCPMVARE</sequence>
<evidence type="ECO:0000256" key="1">
    <source>
        <dbReference type="ARBA" id="ARBA00022737"/>
    </source>
</evidence>
<dbReference type="SUPFAM" id="SSF52047">
    <property type="entry name" value="RNI-like"/>
    <property type="match status" value="1"/>
</dbReference>
<reference evidence="2" key="1">
    <citation type="submission" date="2016-09" db="EMBL/GenBank/DDBJ databases">
        <authorList>
            <person name="Hebert L."/>
            <person name="Moumen B."/>
        </authorList>
    </citation>
    <scope>NUCLEOTIDE SEQUENCE [LARGE SCALE GENOMIC DNA]</scope>
    <source>
        <strain evidence="2">OVI</strain>
    </source>
</reference>
<keyword evidence="1" id="KW-0677">Repeat</keyword>
<keyword evidence="3" id="KW-1185">Reference proteome</keyword>
<dbReference type="Gene3D" id="3.80.10.10">
    <property type="entry name" value="Ribonuclease Inhibitor"/>
    <property type="match status" value="2"/>
</dbReference>
<proteinExistence type="predicted"/>
<dbReference type="InterPro" id="IPR001611">
    <property type="entry name" value="Leu-rich_rpt"/>
</dbReference>
<evidence type="ECO:0000313" key="3">
    <source>
        <dbReference type="Proteomes" id="UP000195570"/>
    </source>
</evidence>
<organism evidence="2 3">
    <name type="scientific">Trypanosoma equiperdum</name>
    <dbReference type="NCBI Taxonomy" id="5694"/>
    <lineage>
        <taxon>Eukaryota</taxon>
        <taxon>Discoba</taxon>
        <taxon>Euglenozoa</taxon>
        <taxon>Kinetoplastea</taxon>
        <taxon>Metakinetoplastina</taxon>
        <taxon>Trypanosomatida</taxon>
        <taxon>Trypanosomatidae</taxon>
        <taxon>Trypanosoma</taxon>
    </lineage>
</organism>
<dbReference type="VEuPathDB" id="TriTrypDB:TEOVI_000644200"/>
<accession>A0A1G4I877</accession>
<dbReference type="InterPro" id="IPR032675">
    <property type="entry name" value="LRR_dom_sf"/>
</dbReference>
<dbReference type="PANTHER" id="PTHR24111:SF0">
    <property type="entry name" value="LEUCINE-RICH REPEAT-CONTAINING PROTEIN"/>
    <property type="match status" value="1"/>
</dbReference>